<dbReference type="InterPro" id="IPR011559">
    <property type="entry name" value="Initiation_fac_2B_a/b/d"/>
</dbReference>
<evidence type="ECO:0000256" key="5">
    <source>
        <dbReference type="HAMAP-Rule" id="MF_01678"/>
    </source>
</evidence>
<feature type="site" description="Transition state stabilizer" evidence="5">
    <location>
        <position position="164"/>
    </location>
</feature>
<dbReference type="FunFam" id="3.40.50.10470:FF:000006">
    <property type="entry name" value="Methylthioribose-1-phosphate isomerase"/>
    <property type="match status" value="1"/>
</dbReference>
<dbReference type="InterPro" id="IPR042529">
    <property type="entry name" value="IF_2B-like_C"/>
</dbReference>
<feature type="binding site" evidence="5">
    <location>
        <begin position="254"/>
        <end position="255"/>
    </location>
    <ligand>
        <name>substrate</name>
    </ligand>
</feature>
<evidence type="ECO:0000256" key="1">
    <source>
        <dbReference type="ARBA" id="ARBA00022605"/>
    </source>
</evidence>
<keyword evidence="2 5" id="KW-0486">Methionine biosynthesis</keyword>
<dbReference type="Gene3D" id="3.40.50.10470">
    <property type="entry name" value="Translation initiation factor eif-2b, domain 2"/>
    <property type="match status" value="1"/>
</dbReference>
<reference evidence="6" key="1">
    <citation type="journal article" date="2015" name="ISME J.">
        <title>Draft Genome Sequence of Streptomyces incarnatus NRRL8089, which Produces the Nucleoside Antibiotic Sinefungin.</title>
        <authorList>
            <person name="Oshima K."/>
            <person name="Hattori M."/>
            <person name="Shimizu H."/>
            <person name="Fukuda K."/>
            <person name="Nemoto M."/>
            <person name="Inagaki K."/>
            <person name="Tamura T."/>
        </authorList>
    </citation>
    <scope>NUCLEOTIDE SEQUENCE</scope>
    <source>
        <strain evidence="6">FACHB-1375</strain>
    </source>
</reference>
<evidence type="ECO:0000313" key="7">
    <source>
        <dbReference type="Proteomes" id="UP000641646"/>
    </source>
</evidence>
<evidence type="ECO:0000256" key="3">
    <source>
        <dbReference type="ARBA" id="ARBA00023235"/>
    </source>
</evidence>
<evidence type="ECO:0000256" key="4">
    <source>
        <dbReference type="ARBA" id="ARBA00052401"/>
    </source>
</evidence>
<dbReference type="GO" id="GO:0046523">
    <property type="term" value="F:S-methyl-5-thioribose-1-phosphate isomerase activity"/>
    <property type="evidence" value="ECO:0007669"/>
    <property type="project" value="UniProtKB-UniRule"/>
</dbReference>
<sequence length="353" mass="38423">MTSTTSQVYPVIWQDDRVLLIEQNRLPNEYTFVEIKCCDDMAHAIKTMIVRGAPAIGVAAAYGMYLGARDIQTESRDEFLNELEKIGKTLGQTRPTAVNLFWAIQRMLNTARKTLGPVEYLKTVLLETAKTINAEDIQTCQAIGDKGLEVLPKNPEKLTLLTHCNAGALATAGYGTALGVVRSAWTAGRLARVYADETRPRLQGAKLTAWECVQEGIPVTLITDNMAAHCMQRGLIHAVVVGADRIAANGDTANKIGTYSLALVAKAHKVPFFVAAPLSTIDFSIGDGSQIPIEERDPVEIYQVGNTRLTAEGVEFYNPAFDVTPAELIAAIITEYGAVVPSELQQFQTKQVV</sequence>
<dbReference type="Proteomes" id="UP000641646">
    <property type="component" value="Unassembled WGS sequence"/>
</dbReference>
<accession>A0A926VMI7</accession>
<comment type="catalytic activity">
    <reaction evidence="4 5">
        <text>5-(methylsulfanyl)-alpha-D-ribose 1-phosphate = 5-(methylsulfanyl)-D-ribulose 1-phosphate</text>
        <dbReference type="Rhea" id="RHEA:19989"/>
        <dbReference type="ChEBI" id="CHEBI:58533"/>
        <dbReference type="ChEBI" id="CHEBI:58548"/>
        <dbReference type="EC" id="5.3.1.23"/>
    </reaction>
</comment>
<dbReference type="RefSeq" id="WP_190474735.1">
    <property type="nucleotide sequence ID" value="NZ_JACJPW010000152.1"/>
</dbReference>
<dbReference type="NCBIfam" id="NF004326">
    <property type="entry name" value="PRK05720.1"/>
    <property type="match status" value="1"/>
</dbReference>
<dbReference type="PANTHER" id="PTHR43475:SF1">
    <property type="entry name" value="METHYLTHIORIBOSE-1-PHOSPHATE ISOMERASE"/>
    <property type="match status" value="1"/>
</dbReference>
<dbReference type="InterPro" id="IPR000649">
    <property type="entry name" value="IF-2B-related"/>
</dbReference>
<reference evidence="6" key="2">
    <citation type="submission" date="2020-08" db="EMBL/GenBank/DDBJ databases">
        <authorList>
            <person name="Chen M."/>
            <person name="Teng W."/>
            <person name="Zhao L."/>
            <person name="Hu C."/>
            <person name="Zhou Y."/>
            <person name="Han B."/>
            <person name="Song L."/>
            <person name="Shu W."/>
        </authorList>
    </citation>
    <scope>NUCLEOTIDE SEQUENCE</scope>
    <source>
        <strain evidence="6">FACHB-1375</strain>
    </source>
</reference>
<dbReference type="HAMAP" id="MF_01678">
    <property type="entry name" value="Salvage_MtnA"/>
    <property type="match status" value="1"/>
</dbReference>
<dbReference type="EMBL" id="JACJPW010000152">
    <property type="protein sequence ID" value="MBD2185928.1"/>
    <property type="molecule type" value="Genomic_DNA"/>
</dbReference>
<dbReference type="Gene3D" id="1.20.120.420">
    <property type="entry name" value="translation initiation factor eif-2b, domain 1"/>
    <property type="match status" value="1"/>
</dbReference>
<name>A0A926VMI7_9CYAN</name>
<dbReference type="NCBIfam" id="TIGR00524">
    <property type="entry name" value="eIF-2B_rel"/>
    <property type="match status" value="1"/>
</dbReference>
<feature type="binding site" evidence="5">
    <location>
        <begin position="51"/>
        <end position="53"/>
    </location>
    <ligand>
        <name>substrate</name>
    </ligand>
</feature>
<dbReference type="FunFam" id="1.20.120.420:FF:000012">
    <property type="entry name" value="Putative methylthioribose-1-phosphate isomerase"/>
    <property type="match status" value="1"/>
</dbReference>
<dbReference type="GO" id="GO:0019509">
    <property type="term" value="P:L-methionine salvage from methylthioadenosine"/>
    <property type="evidence" value="ECO:0007669"/>
    <property type="project" value="UniProtKB-UniRule"/>
</dbReference>
<dbReference type="NCBIfam" id="TIGR00512">
    <property type="entry name" value="salvage_mtnA"/>
    <property type="match status" value="1"/>
</dbReference>
<comment type="pathway">
    <text evidence="5">Amino-acid biosynthesis; L-methionine biosynthesis via salvage pathway; L-methionine from S-methyl-5-thio-alpha-D-ribose 1-phosphate: step 1/6.</text>
</comment>
<protein>
    <recommendedName>
        <fullName evidence="5">Methylthioribose-1-phosphate isomerase</fullName>
        <shortName evidence="5">M1Pi</shortName>
        <shortName evidence="5">MTR-1-P isomerase</shortName>
        <ecNumber evidence="5">5.3.1.23</ecNumber>
    </recommendedName>
    <alternativeName>
        <fullName evidence="5">S-methyl-5-thioribose-1-phosphate isomerase</fullName>
    </alternativeName>
</protein>
<evidence type="ECO:0000256" key="2">
    <source>
        <dbReference type="ARBA" id="ARBA00023167"/>
    </source>
</evidence>
<comment type="function">
    <text evidence="5">Catalyzes the interconversion of methylthioribose-1-phosphate (MTR-1-P) into methylthioribulose-1-phosphate (MTRu-1-P).</text>
</comment>
<dbReference type="Pfam" id="PF01008">
    <property type="entry name" value="IF-2B"/>
    <property type="match status" value="1"/>
</dbReference>
<dbReference type="PANTHER" id="PTHR43475">
    <property type="entry name" value="METHYLTHIORIBOSE-1-PHOSPHATE ISOMERASE"/>
    <property type="match status" value="1"/>
</dbReference>
<organism evidence="6 7">
    <name type="scientific">Aerosakkonema funiforme FACHB-1375</name>
    <dbReference type="NCBI Taxonomy" id="2949571"/>
    <lineage>
        <taxon>Bacteria</taxon>
        <taxon>Bacillati</taxon>
        <taxon>Cyanobacteriota</taxon>
        <taxon>Cyanophyceae</taxon>
        <taxon>Oscillatoriophycideae</taxon>
        <taxon>Aerosakkonematales</taxon>
        <taxon>Aerosakkonemataceae</taxon>
        <taxon>Aerosakkonema</taxon>
    </lineage>
</organism>
<keyword evidence="1 5" id="KW-0028">Amino-acid biosynthesis</keyword>
<dbReference type="EC" id="5.3.1.23" evidence="5"/>
<feature type="binding site" evidence="5">
    <location>
        <position position="203"/>
    </location>
    <ligand>
        <name>substrate</name>
    </ligand>
</feature>
<dbReference type="InterPro" id="IPR037171">
    <property type="entry name" value="NagB/RpiA_transferase-like"/>
</dbReference>
<feature type="binding site" evidence="5">
    <location>
        <position position="94"/>
    </location>
    <ligand>
        <name>substrate</name>
    </ligand>
</feature>
<keyword evidence="3 5" id="KW-0413">Isomerase</keyword>
<comment type="similarity">
    <text evidence="5">Belongs to the EIF-2B alpha/beta/delta subunits family. MtnA subfamily.</text>
</comment>
<evidence type="ECO:0000313" key="6">
    <source>
        <dbReference type="EMBL" id="MBD2185928.1"/>
    </source>
</evidence>
<dbReference type="InterPro" id="IPR027363">
    <property type="entry name" value="M1Pi_N"/>
</dbReference>
<comment type="caution">
    <text evidence="6">The sequence shown here is derived from an EMBL/GenBank/DDBJ whole genome shotgun (WGS) entry which is preliminary data.</text>
</comment>
<keyword evidence="7" id="KW-1185">Reference proteome</keyword>
<dbReference type="AlphaFoldDB" id="A0A926VMI7"/>
<feature type="active site" description="Proton donor" evidence="5">
    <location>
        <position position="244"/>
    </location>
</feature>
<gene>
    <name evidence="5 6" type="primary">mtnA</name>
    <name evidence="6" type="ORF">H6G03_33535</name>
</gene>
<dbReference type="SUPFAM" id="SSF100950">
    <property type="entry name" value="NagB/RpiA/CoA transferase-like"/>
    <property type="match status" value="1"/>
</dbReference>
<dbReference type="InterPro" id="IPR005251">
    <property type="entry name" value="IF-M1Pi"/>
</dbReference>
<proteinExistence type="inferred from homology"/>